<accession>A0A543J6B2</accession>
<dbReference type="AlphaFoldDB" id="A0A543J6B2"/>
<evidence type="ECO:0000313" key="1">
    <source>
        <dbReference type="EMBL" id="TQM78363.1"/>
    </source>
</evidence>
<keyword evidence="2" id="KW-1185">Reference proteome</keyword>
<reference evidence="1 2" key="1">
    <citation type="submission" date="2019-06" db="EMBL/GenBank/DDBJ databases">
        <title>Sequencing the genomes of 1000 actinobacteria strains.</title>
        <authorList>
            <person name="Klenk H.-P."/>
        </authorList>
    </citation>
    <scope>NUCLEOTIDE SEQUENCE [LARGE SCALE GENOMIC DNA]</scope>
    <source>
        <strain evidence="1 2">DSM 45456</strain>
    </source>
</reference>
<name>A0A543J6B2_9PSEU</name>
<protein>
    <submittedName>
        <fullName evidence="1">Uncharacterized protein</fullName>
    </submittedName>
</protein>
<evidence type="ECO:0000313" key="2">
    <source>
        <dbReference type="Proteomes" id="UP000316628"/>
    </source>
</evidence>
<dbReference type="EMBL" id="VFPP01000001">
    <property type="protein sequence ID" value="TQM78363.1"/>
    <property type="molecule type" value="Genomic_DNA"/>
</dbReference>
<proteinExistence type="predicted"/>
<organism evidence="1 2">
    <name type="scientific">Saccharothrix saharensis</name>
    <dbReference type="NCBI Taxonomy" id="571190"/>
    <lineage>
        <taxon>Bacteria</taxon>
        <taxon>Bacillati</taxon>
        <taxon>Actinomycetota</taxon>
        <taxon>Actinomycetes</taxon>
        <taxon>Pseudonocardiales</taxon>
        <taxon>Pseudonocardiaceae</taxon>
        <taxon>Saccharothrix</taxon>
    </lineage>
</organism>
<gene>
    <name evidence="1" type="ORF">FHX81_0629</name>
</gene>
<dbReference type="Proteomes" id="UP000316628">
    <property type="component" value="Unassembled WGS sequence"/>
</dbReference>
<sequence>MESEESGRPEPVGDPVCWLSRVCPECGALDEGPARAVCPRCGAEMPEREGRG</sequence>
<comment type="caution">
    <text evidence="1">The sequence shown here is derived from an EMBL/GenBank/DDBJ whole genome shotgun (WGS) entry which is preliminary data.</text>
</comment>